<dbReference type="CDD" id="cd02440">
    <property type="entry name" value="AdoMet_MTases"/>
    <property type="match status" value="1"/>
</dbReference>
<keyword evidence="2" id="KW-0698">rRNA processing</keyword>
<dbReference type="InterPro" id="IPR029063">
    <property type="entry name" value="SAM-dependent_MTases_sf"/>
</dbReference>
<evidence type="ECO:0000256" key="2">
    <source>
        <dbReference type="ARBA" id="ARBA00022552"/>
    </source>
</evidence>
<dbReference type="InterPro" id="IPR023165">
    <property type="entry name" value="rRNA_Ade_diMease-like_C"/>
</dbReference>
<dbReference type="PROSITE" id="PS01131">
    <property type="entry name" value="RRNA_A_DIMETH"/>
    <property type="match status" value="1"/>
</dbReference>
<evidence type="ECO:0000259" key="7">
    <source>
        <dbReference type="SMART" id="SM00650"/>
    </source>
</evidence>
<evidence type="ECO:0000256" key="3">
    <source>
        <dbReference type="ARBA" id="ARBA00022603"/>
    </source>
</evidence>
<evidence type="ECO:0000256" key="6">
    <source>
        <dbReference type="ARBA" id="ARBA00022884"/>
    </source>
</evidence>
<keyword evidence="1" id="KW-0963">Cytoplasm</keyword>
<keyword evidence="4 8" id="KW-0808">Transferase</keyword>
<gene>
    <name evidence="8" type="ORF">MNBD_UNCLBAC01-488</name>
</gene>
<dbReference type="PANTHER" id="PTHR11727">
    <property type="entry name" value="DIMETHYLADENOSINE TRANSFERASE"/>
    <property type="match status" value="1"/>
</dbReference>
<dbReference type="SMART" id="SM00650">
    <property type="entry name" value="rADc"/>
    <property type="match status" value="1"/>
</dbReference>
<dbReference type="InterPro" id="IPR001737">
    <property type="entry name" value="KsgA/Erm"/>
</dbReference>
<accession>A0A3B1DNC3</accession>
<name>A0A3B1DNC3_9ZZZZ</name>
<organism evidence="8">
    <name type="scientific">hydrothermal vent metagenome</name>
    <dbReference type="NCBI Taxonomy" id="652676"/>
    <lineage>
        <taxon>unclassified sequences</taxon>
        <taxon>metagenomes</taxon>
        <taxon>ecological metagenomes</taxon>
    </lineage>
</organism>
<dbReference type="Gene3D" id="1.10.8.100">
    <property type="entry name" value="Ribosomal RNA adenine dimethylase-like, domain 2"/>
    <property type="match status" value="1"/>
</dbReference>
<dbReference type="FunFam" id="1.10.8.100:FF:000001">
    <property type="entry name" value="Ribosomal RNA small subunit methyltransferase A"/>
    <property type="match status" value="1"/>
</dbReference>
<dbReference type="NCBIfam" id="TIGR00755">
    <property type="entry name" value="ksgA"/>
    <property type="match status" value="1"/>
</dbReference>
<keyword evidence="3 8" id="KW-0489">Methyltransferase</keyword>
<proteinExistence type="inferred from homology"/>
<protein>
    <submittedName>
        <fullName evidence="8">SSU rRNA (Adenine(1518)-N(6)/adenine(1519)-N(6))-dimethyltransferase</fullName>
        <ecNumber evidence="8">2.1.1.182</ecNumber>
    </submittedName>
</protein>
<dbReference type="PROSITE" id="PS51689">
    <property type="entry name" value="SAM_RNA_A_N6_MT"/>
    <property type="match status" value="1"/>
</dbReference>
<dbReference type="AlphaFoldDB" id="A0A3B1DNC3"/>
<dbReference type="PANTHER" id="PTHR11727:SF7">
    <property type="entry name" value="DIMETHYLADENOSINE TRANSFERASE-RELATED"/>
    <property type="match status" value="1"/>
</dbReference>
<dbReference type="InterPro" id="IPR020598">
    <property type="entry name" value="rRNA_Ade_methylase_Trfase_N"/>
</dbReference>
<dbReference type="GO" id="GO:0003723">
    <property type="term" value="F:RNA binding"/>
    <property type="evidence" value="ECO:0007669"/>
    <property type="project" value="UniProtKB-KW"/>
</dbReference>
<evidence type="ECO:0000256" key="5">
    <source>
        <dbReference type="ARBA" id="ARBA00022691"/>
    </source>
</evidence>
<sequence>MALNIMSVHPKKYLGQNFLINPQVQQRIIESCSLRKTDVVLEIGPGKGALTHLIAPRVKKLIAVETDRQLAENLMQHFKGTHVEIVHADILKFPFEQLSDNLKIIGNLPYNISTPILQKVLFYRHKVSFFYMMVQREYGQRLLAKPHTKDYGSLTCFVQYYTKAKMLFKVSAGSFNPVPKVQSCFLCLDFTQRLTYKAHNEELLFKIIRLAFGQRRKTIKNALSNLMSKEDLNHLFETLSIDKKLRAENLSVEDYVKITNFMAS</sequence>
<dbReference type="EC" id="2.1.1.182" evidence="8"/>
<dbReference type="EMBL" id="UOGJ01000096">
    <property type="protein sequence ID" value="VAX36450.1"/>
    <property type="molecule type" value="Genomic_DNA"/>
</dbReference>
<evidence type="ECO:0000256" key="1">
    <source>
        <dbReference type="ARBA" id="ARBA00022490"/>
    </source>
</evidence>
<dbReference type="GO" id="GO:0052908">
    <property type="term" value="F:16S rRNA (adenine(1518)-N(6)/adenine(1519)-N(6))-dimethyltransferase activity"/>
    <property type="evidence" value="ECO:0007669"/>
    <property type="project" value="UniProtKB-EC"/>
</dbReference>
<dbReference type="GO" id="GO:0005829">
    <property type="term" value="C:cytosol"/>
    <property type="evidence" value="ECO:0007669"/>
    <property type="project" value="TreeGrafter"/>
</dbReference>
<dbReference type="Gene3D" id="3.40.50.150">
    <property type="entry name" value="Vaccinia Virus protein VP39"/>
    <property type="match status" value="1"/>
</dbReference>
<dbReference type="HAMAP" id="MF_00607">
    <property type="entry name" value="16SrRNA_methyltr_A"/>
    <property type="match status" value="1"/>
</dbReference>
<dbReference type="InterPro" id="IPR011530">
    <property type="entry name" value="rRNA_adenine_dimethylase"/>
</dbReference>
<dbReference type="SUPFAM" id="SSF53335">
    <property type="entry name" value="S-adenosyl-L-methionine-dependent methyltransferases"/>
    <property type="match status" value="1"/>
</dbReference>
<feature type="domain" description="Ribosomal RNA adenine methylase transferase N-terminal" evidence="7">
    <location>
        <begin position="24"/>
        <end position="192"/>
    </location>
</feature>
<evidence type="ECO:0000313" key="8">
    <source>
        <dbReference type="EMBL" id="VAX36450.1"/>
    </source>
</evidence>
<evidence type="ECO:0000256" key="4">
    <source>
        <dbReference type="ARBA" id="ARBA00022679"/>
    </source>
</evidence>
<keyword evidence="6" id="KW-0694">RNA-binding</keyword>
<keyword evidence="5" id="KW-0949">S-adenosyl-L-methionine</keyword>
<dbReference type="InterPro" id="IPR020596">
    <property type="entry name" value="rRNA_Ade_Mease_Trfase_CS"/>
</dbReference>
<dbReference type="Pfam" id="PF00398">
    <property type="entry name" value="RrnaAD"/>
    <property type="match status" value="1"/>
</dbReference>
<reference evidence="8" key="1">
    <citation type="submission" date="2018-06" db="EMBL/GenBank/DDBJ databases">
        <authorList>
            <person name="Zhirakovskaya E."/>
        </authorList>
    </citation>
    <scope>NUCLEOTIDE SEQUENCE</scope>
</reference>